<dbReference type="Proteomes" id="UP000596123">
    <property type="component" value="Segment"/>
</dbReference>
<organism evidence="2 3">
    <name type="scientific">Erwinia phage pEa_SNUABM_5</name>
    <dbReference type="NCBI Taxonomy" id="2797313"/>
    <lineage>
        <taxon>Viruses</taxon>
        <taxon>Duplodnaviria</taxon>
        <taxon>Heunggongvirae</taxon>
        <taxon>Uroviricota</taxon>
        <taxon>Caudoviricetes</taxon>
        <taxon>Rivsvirus</taxon>
        <taxon>Rivsvirus SNUABM5</taxon>
    </lineage>
</organism>
<keyword evidence="1" id="KW-0812">Transmembrane</keyword>
<gene>
    <name evidence="2" type="ORF">pEaSNUABM5_00017</name>
</gene>
<feature type="transmembrane region" description="Helical" evidence="1">
    <location>
        <begin position="7"/>
        <end position="28"/>
    </location>
</feature>
<evidence type="ECO:0000313" key="2">
    <source>
        <dbReference type="EMBL" id="QQO90159.1"/>
    </source>
</evidence>
<sequence>MLAFIACVFYAVYCICFVLCVVFTSLVLDPQKMMGFGAMMDQELDKHGPDFFHKVLIPVIGGATLLFKLLYIVCWHYA</sequence>
<keyword evidence="1" id="KW-1133">Transmembrane helix</keyword>
<keyword evidence="3" id="KW-1185">Reference proteome</keyword>
<evidence type="ECO:0000256" key="1">
    <source>
        <dbReference type="SAM" id="Phobius"/>
    </source>
</evidence>
<proteinExistence type="predicted"/>
<reference evidence="2 3" key="1">
    <citation type="submission" date="2020-12" db="EMBL/GenBank/DDBJ databases">
        <title>Complete genome sequence of Erwinia phage pEa_SNUABM_5.</title>
        <authorList>
            <person name="Kim S.G."/>
            <person name="Lee S.B."/>
            <person name="Kwon J."/>
            <person name="Park S.C."/>
        </authorList>
    </citation>
    <scope>NUCLEOTIDE SEQUENCE [LARGE SCALE GENOMIC DNA]</scope>
</reference>
<protein>
    <recommendedName>
        <fullName evidence="4">Transmembrane protein</fullName>
    </recommendedName>
</protein>
<name>A0A7T8EP99_9CAUD</name>
<accession>A0A7T8EP99</accession>
<evidence type="ECO:0000313" key="3">
    <source>
        <dbReference type="Proteomes" id="UP000596123"/>
    </source>
</evidence>
<feature type="transmembrane region" description="Helical" evidence="1">
    <location>
        <begin position="55"/>
        <end position="77"/>
    </location>
</feature>
<dbReference type="EMBL" id="MW366843">
    <property type="protein sequence ID" value="QQO90159.1"/>
    <property type="molecule type" value="Genomic_DNA"/>
</dbReference>
<keyword evidence="1" id="KW-0472">Membrane</keyword>
<evidence type="ECO:0008006" key="4">
    <source>
        <dbReference type="Google" id="ProtNLM"/>
    </source>
</evidence>